<dbReference type="CDD" id="cd21382">
    <property type="entry name" value="RING0_parkin"/>
    <property type="match status" value="1"/>
</dbReference>
<evidence type="ECO:0000259" key="20">
    <source>
        <dbReference type="PROSITE" id="PS50053"/>
    </source>
</evidence>
<dbReference type="InterPro" id="IPR054694">
    <property type="entry name" value="Parkin-like_IBR"/>
</dbReference>
<evidence type="ECO:0000256" key="7">
    <source>
        <dbReference type="ARBA" id="ARBA00022553"/>
    </source>
</evidence>
<dbReference type="Pfam" id="PF00240">
    <property type="entry name" value="ubiquitin"/>
    <property type="match status" value="1"/>
</dbReference>
<dbReference type="RefSeq" id="XP_065653386.1">
    <property type="nucleotide sequence ID" value="XM_065797314.1"/>
</dbReference>
<dbReference type="InterPro" id="IPR047534">
    <property type="entry name" value="BRcat_RBR_parkin"/>
</dbReference>
<protein>
    <recommendedName>
        <fullName evidence="18 19">E3 ubiquitin-protein ligase parkin</fullName>
        <ecNumber evidence="5 19">2.3.2.31</ecNumber>
    </recommendedName>
</protein>
<dbReference type="Pfam" id="PF17978">
    <property type="entry name" value="zf-RING_14"/>
    <property type="match status" value="1"/>
</dbReference>
<evidence type="ECO:0000256" key="18">
    <source>
        <dbReference type="ARBA" id="ARBA00029536"/>
    </source>
</evidence>
<dbReference type="GeneID" id="136071837"/>
<dbReference type="InterPro" id="IPR041170">
    <property type="entry name" value="Znf-RING_14"/>
</dbReference>
<dbReference type="PROSITE" id="PS51873">
    <property type="entry name" value="TRIAD"/>
    <property type="match status" value="1"/>
</dbReference>
<evidence type="ECO:0000256" key="5">
    <source>
        <dbReference type="ARBA" id="ARBA00012251"/>
    </source>
</evidence>
<dbReference type="InterPro" id="IPR044066">
    <property type="entry name" value="TRIAD_supradom"/>
</dbReference>
<evidence type="ECO:0000256" key="4">
    <source>
        <dbReference type="ARBA" id="ARBA00004906"/>
    </source>
</evidence>
<evidence type="ECO:0000256" key="11">
    <source>
        <dbReference type="ARBA" id="ARBA00022771"/>
    </source>
</evidence>
<dbReference type="InterPro" id="IPR002867">
    <property type="entry name" value="IBR_dom"/>
</dbReference>
<dbReference type="CDD" id="cd20357">
    <property type="entry name" value="Rcat_RBR_parkin"/>
    <property type="match status" value="1"/>
</dbReference>
<keyword evidence="14 19" id="KW-0832">Ubl conjugation</keyword>
<proteinExistence type="inferred from homology"/>
<keyword evidence="6" id="KW-0963">Cytoplasm</keyword>
<dbReference type="SUPFAM" id="SSF57850">
    <property type="entry name" value="RING/U-box"/>
    <property type="match status" value="2"/>
</dbReference>
<evidence type="ECO:0000256" key="8">
    <source>
        <dbReference type="ARBA" id="ARBA00022679"/>
    </source>
</evidence>
<evidence type="ECO:0000256" key="19">
    <source>
        <dbReference type="PIRNR" id="PIRNR037880"/>
    </source>
</evidence>
<dbReference type="InterPro" id="IPR041565">
    <property type="entry name" value="Parkin_Znf-RING"/>
</dbReference>
<comment type="subunit">
    <text evidence="19">Forms an E3 ubiquitin ligase complex.</text>
</comment>
<dbReference type="PROSITE" id="PS50053">
    <property type="entry name" value="UBIQUITIN_2"/>
    <property type="match status" value="1"/>
</dbReference>
<comment type="subcellular location">
    <subcellularLocation>
        <location evidence="3">Cytoplasm</location>
        <location evidence="3">Cytosol</location>
    </subcellularLocation>
    <subcellularLocation>
        <location evidence="2 19">Mitochondrion</location>
    </subcellularLocation>
</comment>
<dbReference type="EC" id="2.3.2.31" evidence="5 19"/>
<dbReference type="Gene3D" id="3.10.20.90">
    <property type="entry name" value="Phosphatidylinositol 3-kinase Catalytic Subunit, Chain A, domain 1"/>
    <property type="match status" value="1"/>
</dbReference>
<organism evidence="22 23">
    <name type="scientific">Hydra vulgaris</name>
    <name type="common">Hydra</name>
    <name type="synonym">Hydra attenuata</name>
    <dbReference type="NCBI Taxonomy" id="6087"/>
    <lineage>
        <taxon>Eukaryota</taxon>
        <taxon>Metazoa</taxon>
        <taxon>Cnidaria</taxon>
        <taxon>Hydrozoa</taxon>
        <taxon>Hydroidolina</taxon>
        <taxon>Anthoathecata</taxon>
        <taxon>Aplanulata</taxon>
        <taxon>Hydridae</taxon>
        <taxon>Hydra</taxon>
    </lineage>
</organism>
<evidence type="ECO:0000256" key="3">
    <source>
        <dbReference type="ARBA" id="ARBA00004514"/>
    </source>
</evidence>
<dbReference type="PANTHER" id="PTHR11685">
    <property type="entry name" value="RBR FAMILY RING FINGER AND IBR DOMAIN-CONTAINING"/>
    <property type="match status" value="1"/>
</dbReference>
<keyword evidence="12 19" id="KW-0833">Ubl conjugation pathway</keyword>
<gene>
    <name evidence="23" type="primary">LOC136071837</name>
</gene>
<dbReference type="CDD" id="cd16627">
    <property type="entry name" value="RING-HC_RBR_parkin"/>
    <property type="match status" value="1"/>
</dbReference>
<dbReference type="InterPro" id="IPR000626">
    <property type="entry name" value="Ubiquitin-like_dom"/>
</dbReference>
<evidence type="ECO:0000256" key="6">
    <source>
        <dbReference type="ARBA" id="ARBA00022490"/>
    </source>
</evidence>
<evidence type="ECO:0000313" key="23">
    <source>
        <dbReference type="RefSeq" id="XP_065653386.1"/>
    </source>
</evidence>
<keyword evidence="7" id="KW-0597">Phosphoprotein</keyword>
<comment type="function">
    <text evidence="19">Functions within a multiprotein E3 ubiquitin ligase complex, catalyzing the covalent attachment of ubiquitin moieties onto substrate proteins.</text>
</comment>
<keyword evidence="11" id="KW-0863">Zinc-finger</keyword>
<dbReference type="InterPro" id="IPR047535">
    <property type="entry name" value="RING-HC_RBR_parkin"/>
</dbReference>
<reference evidence="23" key="1">
    <citation type="submission" date="2025-08" db="UniProtKB">
        <authorList>
            <consortium name="RefSeq"/>
        </authorList>
    </citation>
    <scope>IDENTIFICATION</scope>
</reference>
<keyword evidence="22" id="KW-1185">Reference proteome</keyword>
<name>A0ABM4BVZ2_HYDVU</name>
<evidence type="ECO:0000256" key="14">
    <source>
        <dbReference type="ARBA" id="ARBA00022843"/>
    </source>
</evidence>
<dbReference type="InterPro" id="IPR031127">
    <property type="entry name" value="E3_UB_ligase_RBR"/>
</dbReference>
<evidence type="ECO:0000256" key="9">
    <source>
        <dbReference type="ARBA" id="ARBA00022723"/>
    </source>
</evidence>
<dbReference type="Pfam" id="PF17976">
    <property type="entry name" value="zf-RING_12"/>
    <property type="match status" value="1"/>
</dbReference>
<dbReference type="InterPro" id="IPR003977">
    <property type="entry name" value="Parkin"/>
</dbReference>
<dbReference type="Proteomes" id="UP001652625">
    <property type="component" value="Chromosome 05"/>
</dbReference>
<keyword evidence="9 19" id="KW-0479">Metal-binding</keyword>
<dbReference type="Pfam" id="PF22605">
    <property type="entry name" value="IBR_2"/>
    <property type="match status" value="1"/>
</dbReference>
<feature type="domain" description="Ubiquitin-like" evidence="20">
    <location>
        <begin position="6"/>
        <end position="80"/>
    </location>
</feature>
<feature type="domain" description="RING-type" evidence="21">
    <location>
        <begin position="205"/>
        <end position="439"/>
    </location>
</feature>
<dbReference type="PIRSF" id="PIRSF037880">
    <property type="entry name" value="Parkin"/>
    <property type="match status" value="1"/>
</dbReference>
<evidence type="ECO:0000256" key="10">
    <source>
        <dbReference type="ARBA" id="ARBA00022737"/>
    </source>
</evidence>
<sequence>MSTRTIQLFVQIENKTVQINAEESWSILQLKQHLYLYSNTPSEDLRVIFAGTELANSVLLKNCHFACGTTVHAIVVKSKGNSFAPVVPTNFIGPTPQGIATNHNDQRDETKRSRFYLFCKNCNAVKVGKLRVRCKKCKDEAFELSKGPDSWIDILTVNRITGICNSQNHCDGNIAEFYFKCESHERSLNDSENVIALPLLRTNTQNVPCLACTDISDVVLVFPCEEKHVICIDCFSLYCETSLNTRHFILKENIGYTLPCPGLEEACNKCFIEEVHHFIIAGKTQYERYKNFAAEDFVLQNGGLLCPGKDCGNGIFLEHDYRKIVCYKSRGGCGFVFCRNCLLAYHDGECISSIDNLTTKSCNTYEISQTNAMHAKWKDEAKCRDTIAQTTKPCPLCRSRTEKSGGCNHMQCARCNLQWCWLCLVEWGKNCESDHWFRAS</sequence>
<dbReference type="Gene3D" id="2.20.25.20">
    <property type="match status" value="1"/>
</dbReference>
<comment type="pathway">
    <text evidence="4 19">Protein modification; protein ubiquitination.</text>
</comment>
<evidence type="ECO:0000313" key="22">
    <source>
        <dbReference type="Proteomes" id="UP001652625"/>
    </source>
</evidence>
<dbReference type="Gene3D" id="1.20.120.1750">
    <property type="match status" value="1"/>
</dbReference>
<keyword evidence="13 19" id="KW-0862">Zinc</keyword>
<evidence type="ECO:0000256" key="13">
    <source>
        <dbReference type="ARBA" id="ARBA00022833"/>
    </source>
</evidence>
<accession>A0ABM4BVZ2</accession>
<keyword evidence="8" id="KW-0808">Transferase</keyword>
<comment type="catalytic activity">
    <reaction evidence="1 19">
        <text>[E2 ubiquitin-conjugating enzyme]-S-ubiquitinyl-L-cysteine + [acceptor protein]-L-lysine = [E2 ubiquitin-conjugating enzyme]-L-cysteine + [acceptor protein]-N(6)-ubiquitinyl-L-lysine.</text>
        <dbReference type="EC" id="2.3.2.31"/>
    </reaction>
</comment>
<dbReference type="SUPFAM" id="SSF54236">
    <property type="entry name" value="Ubiquitin-like"/>
    <property type="match status" value="1"/>
</dbReference>
<evidence type="ECO:0000259" key="21">
    <source>
        <dbReference type="PROSITE" id="PS51873"/>
    </source>
</evidence>
<evidence type="ECO:0000256" key="15">
    <source>
        <dbReference type="ARBA" id="ARBA00023006"/>
    </source>
</evidence>
<keyword evidence="10" id="KW-0677">Repeat</keyword>
<evidence type="ECO:0000256" key="12">
    <source>
        <dbReference type="ARBA" id="ARBA00022786"/>
    </source>
</evidence>
<dbReference type="PRINTS" id="PR01475">
    <property type="entry name" value="PARKIN"/>
</dbReference>
<comment type="similarity">
    <text evidence="17 19">Belongs to the RBR family. Parkin subfamily.</text>
</comment>
<dbReference type="InterPro" id="IPR047536">
    <property type="entry name" value="Rcat_RBR_parkin"/>
</dbReference>
<dbReference type="SMART" id="SM00213">
    <property type="entry name" value="UBQ"/>
    <property type="match status" value="1"/>
</dbReference>
<dbReference type="InterPro" id="IPR029071">
    <property type="entry name" value="Ubiquitin-like_domsf"/>
</dbReference>
<evidence type="ECO:0000256" key="17">
    <source>
        <dbReference type="ARBA" id="ARBA00029442"/>
    </source>
</evidence>
<keyword evidence="16 19" id="KW-0496">Mitochondrion</keyword>
<keyword evidence="15 19" id="KW-0072">Autophagy</keyword>
<dbReference type="SMART" id="SM00647">
    <property type="entry name" value="IBR"/>
    <property type="match status" value="2"/>
</dbReference>
<dbReference type="CDD" id="cd20340">
    <property type="entry name" value="BRcat_RBR_parkin"/>
    <property type="match status" value="1"/>
</dbReference>
<evidence type="ECO:0000256" key="2">
    <source>
        <dbReference type="ARBA" id="ARBA00004173"/>
    </source>
</evidence>
<evidence type="ECO:0000256" key="1">
    <source>
        <dbReference type="ARBA" id="ARBA00001798"/>
    </source>
</evidence>
<evidence type="ECO:0000256" key="16">
    <source>
        <dbReference type="ARBA" id="ARBA00023128"/>
    </source>
</evidence>